<reference evidence="2" key="1">
    <citation type="journal article" date="2019" name="Int. J. Syst. Evol. Microbiol.">
        <title>The Global Catalogue of Microorganisms (GCM) 10K type strain sequencing project: providing services to taxonomists for standard genome sequencing and annotation.</title>
        <authorList>
            <consortium name="The Broad Institute Genomics Platform"/>
            <consortium name="The Broad Institute Genome Sequencing Center for Infectious Disease"/>
            <person name="Wu L."/>
            <person name="Ma J."/>
        </authorList>
    </citation>
    <scope>NUCLEOTIDE SEQUENCE [LARGE SCALE GENOMIC DNA]</scope>
    <source>
        <strain evidence="2">CCUG 55131</strain>
    </source>
</reference>
<comment type="caution">
    <text evidence="1">The sequence shown here is derived from an EMBL/GenBank/DDBJ whole genome shotgun (WGS) entry which is preliminary data.</text>
</comment>
<dbReference type="RefSeq" id="WP_377386468.1">
    <property type="nucleotide sequence ID" value="NZ_JBHUIX010000003.1"/>
</dbReference>
<gene>
    <name evidence="1" type="ORF">ACFSM0_02160</name>
</gene>
<evidence type="ECO:0000313" key="2">
    <source>
        <dbReference type="Proteomes" id="UP001597413"/>
    </source>
</evidence>
<organism evidence="1 2">
    <name type="scientific">Rhodobacter lacus</name>
    <dbReference type="NCBI Taxonomy" id="1641972"/>
    <lineage>
        <taxon>Bacteria</taxon>
        <taxon>Pseudomonadati</taxon>
        <taxon>Pseudomonadota</taxon>
        <taxon>Alphaproteobacteria</taxon>
        <taxon>Rhodobacterales</taxon>
        <taxon>Rhodobacter group</taxon>
        <taxon>Rhodobacter</taxon>
    </lineage>
</organism>
<keyword evidence="2" id="KW-1185">Reference proteome</keyword>
<accession>A0ABW5A3S3</accession>
<sequence>MTFAPALSLPRLLSVESLSRKIAQWREAWELHRKYLTLLEELQSMSNRDWDDIGQSRLNAHEIARQTIYGR</sequence>
<proteinExistence type="predicted"/>
<name>A0ABW5A3S3_9RHOB</name>
<evidence type="ECO:0008006" key="3">
    <source>
        <dbReference type="Google" id="ProtNLM"/>
    </source>
</evidence>
<protein>
    <recommendedName>
        <fullName evidence="3">DUF1127 domain-containing protein</fullName>
    </recommendedName>
</protein>
<dbReference type="EMBL" id="JBHUIX010000003">
    <property type="protein sequence ID" value="MFD2172887.1"/>
    <property type="molecule type" value="Genomic_DNA"/>
</dbReference>
<evidence type="ECO:0000313" key="1">
    <source>
        <dbReference type="EMBL" id="MFD2172887.1"/>
    </source>
</evidence>
<dbReference type="Proteomes" id="UP001597413">
    <property type="component" value="Unassembled WGS sequence"/>
</dbReference>